<dbReference type="EMBL" id="MN739352">
    <property type="protein sequence ID" value="QHT00080.1"/>
    <property type="molecule type" value="Genomic_DNA"/>
</dbReference>
<evidence type="ECO:0000313" key="1">
    <source>
        <dbReference type="EMBL" id="QHT00080.1"/>
    </source>
</evidence>
<accession>A0A6C0C8E9</accession>
<dbReference type="AlphaFoldDB" id="A0A6C0C8E9"/>
<name>A0A6C0C8E9_9ZZZZ</name>
<sequence length="56" mass="6321">MHRKMQPQTFDKQELENIIASISSVKDSLGTDIPKINGIFYMYNINGSLAAFDSQN</sequence>
<organism evidence="1">
    <name type="scientific">viral metagenome</name>
    <dbReference type="NCBI Taxonomy" id="1070528"/>
    <lineage>
        <taxon>unclassified sequences</taxon>
        <taxon>metagenomes</taxon>
        <taxon>organismal metagenomes</taxon>
    </lineage>
</organism>
<reference evidence="1" key="1">
    <citation type="journal article" date="2020" name="Nature">
        <title>Giant virus diversity and host interactions through global metagenomics.</title>
        <authorList>
            <person name="Schulz F."/>
            <person name="Roux S."/>
            <person name="Paez-Espino D."/>
            <person name="Jungbluth S."/>
            <person name="Walsh D.A."/>
            <person name="Denef V.J."/>
            <person name="McMahon K.D."/>
            <person name="Konstantinidis K.T."/>
            <person name="Eloe-Fadrosh E.A."/>
            <person name="Kyrpides N.C."/>
            <person name="Woyke T."/>
        </authorList>
    </citation>
    <scope>NUCLEOTIDE SEQUENCE</scope>
    <source>
        <strain evidence="1">GVMAG-M-3300020192-26</strain>
    </source>
</reference>
<proteinExistence type="predicted"/>
<protein>
    <submittedName>
        <fullName evidence="1">Uncharacterized protein</fullName>
    </submittedName>
</protein>